<dbReference type="AlphaFoldDB" id="A0AAD6XGW7"/>
<feature type="region of interest" description="Disordered" evidence="1">
    <location>
        <begin position="248"/>
        <end position="269"/>
    </location>
</feature>
<comment type="caution">
    <text evidence="2">The sequence shown here is derived from an EMBL/GenBank/DDBJ whole genome shotgun (WGS) entry which is preliminary data.</text>
</comment>
<organism evidence="2 3">
    <name type="scientific">Mycena belliarum</name>
    <dbReference type="NCBI Taxonomy" id="1033014"/>
    <lineage>
        <taxon>Eukaryota</taxon>
        <taxon>Fungi</taxon>
        <taxon>Dikarya</taxon>
        <taxon>Basidiomycota</taxon>
        <taxon>Agaricomycotina</taxon>
        <taxon>Agaricomycetes</taxon>
        <taxon>Agaricomycetidae</taxon>
        <taxon>Agaricales</taxon>
        <taxon>Marasmiineae</taxon>
        <taxon>Mycenaceae</taxon>
        <taxon>Mycena</taxon>
    </lineage>
</organism>
<evidence type="ECO:0000313" key="2">
    <source>
        <dbReference type="EMBL" id="KAJ7073361.1"/>
    </source>
</evidence>
<feature type="compositionally biased region" description="Low complexity" evidence="1">
    <location>
        <begin position="248"/>
        <end position="261"/>
    </location>
</feature>
<accession>A0AAD6XGW7</accession>
<evidence type="ECO:0000256" key="1">
    <source>
        <dbReference type="SAM" id="MobiDB-lite"/>
    </source>
</evidence>
<sequence>MSAAIRVEAPPVYVTLGFPFPVAMSVGRKSSGISPSYPARMTFAFKVRDPVLADELLEIQRIYLDSLKHFFPSNPSLLKMLDKLAIKVYNTVPPTAIARPLYPIASGAKAPFIMVHYSDARVYKDTACNWRRVECVRDALVFMILGGNETSIVSLHLNPLDHSFIDEVWTARVTPLDLEVAPTVVAMGLNNKTEAFGSPHPVDPCKGHPSGACRGALQNSPQNEDSRSMASVAGSPLGSLTVAIHGRPSSASATSARGGSSQVVESESLDVEHPDWASVVDSVPASGSNSSSGDFPDDYDVHRIALGSFDSTKDFLHADVKGVNKDIRILVVPKKILIDIANLLMFEGFQYLMEASPKASTIYIYFGAVHAMVKEAYLAQSRRRDIALSGTDHAVSQLLATCELWDVISYSLDILSITVGSQDDEDEPKLVGPSPAGWLVLGIIRVDFRAHPTPNHRLGRLGRSRCTVLRRNDLAQFLVESKTTAQGTVTSVWAECLPLNVFVSIGEALAGFVHMEGALRLENMLEMI</sequence>
<evidence type="ECO:0000313" key="3">
    <source>
        <dbReference type="Proteomes" id="UP001222325"/>
    </source>
</evidence>
<protein>
    <submittedName>
        <fullName evidence="2">Uncharacterized protein</fullName>
    </submittedName>
</protein>
<keyword evidence="3" id="KW-1185">Reference proteome</keyword>
<dbReference type="Proteomes" id="UP001222325">
    <property type="component" value="Unassembled WGS sequence"/>
</dbReference>
<name>A0AAD6XGW7_9AGAR</name>
<proteinExistence type="predicted"/>
<reference evidence="2" key="1">
    <citation type="submission" date="2023-03" db="EMBL/GenBank/DDBJ databases">
        <title>Massive genome expansion in bonnet fungi (Mycena s.s.) driven by repeated elements and novel gene families across ecological guilds.</title>
        <authorList>
            <consortium name="Lawrence Berkeley National Laboratory"/>
            <person name="Harder C.B."/>
            <person name="Miyauchi S."/>
            <person name="Viragh M."/>
            <person name="Kuo A."/>
            <person name="Thoen E."/>
            <person name="Andreopoulos B."/>
            <person name="Lu D."/>
            <person name="Skrede I."/>
            <person name="Drula E."/>
            <person name="Henrissat B."/>
            <person name="Morin E."/>
            <person name="Kohler A."/>
            <person name="Barry K."/>
            <person name="LaButti K."/>
            <person name="Morin E."/>
            <person name="Salamov A."/>
            <person name="Lipzen A."/>
            <person name="Mereny Z."/>
            <person name="Hegedus B."/>
            <person name="Baldrian P."/>
            <person name="Stursova M."/>
            <person name="Weitz H."/>
            <person name="Taylor A."/>
            <person name="Grigoriev I.V."/>
            <person name="Nagy L.G."/>
            <person name="Martin F."/>
            <person name="Kauserud H."/>
        </authorList>
    </citation>
    <scope>NUCLEOTIDE SEQUENCE</scope>
    <source>
        <strain evidence="2">CBHHK173m</strain>
    </source>
</reference>
<dbReference type="EMBL" id="JARJCN010000116">
    <property type="protein sequence ID" value="KAJ7073361.1"/>
    <property type="molecule type" value="Genomic_DNA"/>
</dbReference>
<feature type="region of interest" description="Disordered" evidence="1">
    <location>
        <begin position="197"/>
        <end position="232"/>
    </location>
</feature>
<gene>
    <name evidence="2" type="ORF">B0H15DRAFT_806813</name>
</gene>